<feature type="region of interest" description="Disordered" evidence="1">
    <location>
        <begin position="1"/>
        <end position="73"/>
    </location>
</feature>
<protein>
    <submittedName>
        <fullName evidence="2">Similar to RIKEN cDNA F730014I05 (Predicted), isoform CRA_b</fullName>
    </submittedName>
</protein>
<gene>
    <name evidence="2" type="primary">RGD1310800_predicted</name>
    <name evidence="2" type="ORF">rCG_32214</name>
</gene>
<evidence type="ECO:0000313" key="3">
    <source>
        <dbReference type="Proteomes" id="UP000234681"/>
    </source>
</evidence>
<reference evidence="2 3" key="1">
    <citation type="submission" date="2005-09" db="EMBL/GenBank/DDBJ databases">
        <authorList>
            <person name="Mural R.J."/>
            <person name="Li P.W."/>
            <person name="Adams M.D."/>
            <person name="Amanatides P.G."/>
            <person name="Baden-Tillson H."/>
            <person name="Barnstead M."/>
            <person name="Chin S.H."/>
            <person name="Dew I."/>
            <person name="Evans C.A."/>
            <person name="Ferriera S."/>
            <person name="Flanigan M."/>
            <person name="Fosler C."/>
            <person name="Glodek A."/>
            <person name="Gu Z."/>
            <person name="Holt R.A."/>
            <person name="Jennings D."/>
            <person name="Kraft C.L."/>
            <person name="Lu F."/>
            <person name="Nguyen T."/>
            <person name="Nusskern D.R."/>
            <person name="Pfannkoch C.M."/>
            <person name="Sitter C."/>
            <person name="Sutton G.G."/>
            <person name="Venter J.C."/>
            <person name="Wang Z."/>
            <person name="Woodage T."/>
            <person name="Zheng X.H."/>
            <person name="Zhong F."/>
        </authorList>
    </citation>
    <scope>NUCLEOTIDE SEQUENCE [LARGE SCALE GENOMIC DNA]</scope>
    <source>
        <strain>BN</strain>
        <strain evidence="3">Sprague-Dawley</strain>
    </source>
</reference>
<dbReference type="EMBL" id="CH474005">
    <property type="protein sequence ID" value="EDL96484.1"/>
    <property type="molecule type" value="Genomic_DNA"/>
</dbReference>
<organism evidence="2 3">
    <name type="scientific">Rattus norvegicus</name>
    <name type="common">Rat</name>
    <dbReference type="NCBI Taxonomy" id="10116"/>
    <lineage>
        <taxon>Eukaryota</taxon>
        <taxon>Metazoa</taxon>
        <taxon>Chordata</taxon>
        <taxon>Craniata</taxon>
        <taxon>Vertebrata</taxon>
        <taxon>Euteleostomi</taxon>
        <taxon>Mammalia</taxon>
        <taxon>Eutheria</taxon>
        <taxon>Euarchontoglires</taxon>
        <taxon>Glires</taxon>
        <taxon>Rodentia</taxon>
        <taxon>Myomorpha</taxon>
        <taxon>Muroidea</taxon>
        <taxon>Muridae</taxon>
        <taxon>Murinae</taxon>
        <taxon>Rattus</taxon>
    </lineage>
</organism>
<dbReference type="AlphaFoldDB" id="A6JXC5"/>
<evidence type="ECO:0000256" key="1">
    <source>
        <dbReference type="SAM" id="MobiDB-lite"/>
    </source>
</evidence>
<accession>A6JXC5</accession>
<dbReference type="Proteomes" id="UP000234681">
    <property type="component" value="Chromosome 3"/>
</dbReference>
<name>A6JXC5_RAT</name>
<sequence>MGSWGGGGRKQSRSGEPANIATLKMAARPWRGPSEAVPTHAQRRVPARDTRWRQRRWGGRGGGGKTGGRAERVAASPRVRFEQLLIHGVPWVLVN</sequence>
<proteinExistence type="predicted"/>
<evidence type="ECO:0000313" key="2">
    <source>
        <dbReference type="EMBL" id="EDL96484.1"/>
    </source>
</evidence>